<name>K2F7P7_9BACT</name>
<reference evidence="1" key="1">
    <citation type="journal article" date="2012" name="Science">
        <title>Fermentation, hydrogen, and sulfur metabolism in multiple uncultivated bacterial phyla.</title>
        <authorList>
            <person name="Wrighton K.C."/>
            <person name="Thomas B.C."/>
            <person name="Sharon I."/>
            <person name="Miller C.S."/>
            <person name="Castelle C.J."/>
            <person name="VerBerkmoes N.C."/>
            <person name="Wilkins M.J."/>
            <person name="Hettich R.L."/>
            <person name="Lipton M.S."/>
            <person name="Williams K.H."/>
            <person name="Long P.E."/>
            <person name="Banfield J.F."/>
        </authorList>
    </citation>
    <scope>NUCLEOTIDE SEQUENCE [LARGE SCALE GENOMIC DNA]</scope>
</reference>
<comment type="caution">
    <text evidence="1">The sequence shown here is derived from an EMBL/GenBank/DDBJ whole genome shotgun (WGS) entry which is preliminary data.</text>
</comment>
<organism evidence="1">
    <name type="scientific">uncultured bacterium</name>
    <name type="common">gcode 4</name>
    <dbReference type="NCBI Taxonomy" id="1234023"/>
    <lineage>
        <taxon>Bacteria</taxon>
        <taxon>environmental samples</taxon>
    </lineage>
</organism>
<accession>K2F7P7</accession>
<evidence type="ECO:0000313" key="1">
    <source>
        <dbReference type="EMBL" id="EKE27161.1"/>
    </source>
</evidence>
<dbReference type="EMBL" id="AMFJ01000531">
    <property type="protein sequence ID" value="EKE27161.1"/>
    <property type="molecule type" value="Genomic_DNA"/>
</dbReference>
<dbReference type="AlphaFoldDB" id="K2F7P7"/>
<gene>
    <name evidence="1" type="ORF">ACD_4C00015G0001</name>
</gene>
<protein>
    <submittedName>
        <fullName evidence="1">Uncharacterized protein</fullName>
    </submittedName>
</protein>
<sequence length="801" mass="96713">MSEKLEQWVKNIDIWSDWKKDWVDFNALKNKLYKDLEYIWNQVQNWKREKKDFDIYANKCKEILEKNWLQLQKITELYKSRRNEEFKITERAKIDLMTAVSKNIFESEKEEPIKNISDQKNTKKLIEKWKSFIKLNAGKRFNDIVWYNEKENKKEHYDIKTFESILLKEDIKNVDPNALKEYLYYLLSEGNLNEKTLLKKFWSKEKLLRFSLYWWVEMEKKNHFISGNSFKESKAVFIKLKNDFRWIAFWWLEKNLEPILESIIKSNFPKEKLEALRKNLKIKRKLDENSNKNYEWLIDGLKTNFWKDKNISFEEILQYFNETEKKLEKESVDLKKSKTAIESTISSLTCSLPELWNGSNKIDINKTFKEILGWFSKKFENKKINEISNNDEIKLVLEGLKNLEKNFCKPELTSLIKIFEEKLKLTENQELVRLNNQKLKMLEQWKKIVSSGNNKIVFSAIISSTSRTKQEWSEMLARLFETEEKKDEIIQDGDFFVKILNNIPWLSQLRKIEDLIWDSEKFKIAISYLEFKKSNETLAENEEKVYEKLTELYIYKIEEQRDKKKLEDNLSEEQLEALEENWLFDSSNFSEKNDLQNPQTETKAEISINKDTEKHSVIYNSSVQKEKIIQNSIDELIPWESSPIYEVWKEKIKVTKNIEGSFKIEEIWWTRIEIVNSSKEVLGNFNLKNFINDTWINFIKKWNYQNILQVILERNWEKFKPNTQLTKPQMIIIMKCIWKMFWEPNDYNKINWEIDEKELIAKINLINADLKANFEKLATKKEYVKNEVFNEQIFKNNILKL</sequence>
<proteinExistence type="predicted"/>